<sequence>MKTLMSDVEKAFSTVLGDIGDLVTGQESVADFFTAILRAHELLGVESVQTVFDTFMSTSGSLMSSIEDTLNLPLDIPIPSPLDRLFTGSELTLLDLSCLILSIGLTIIYKIINNESPASALSQSLSPAIISSATKSMLSNTTVELSANHSPLEGMSAMDVDLLQSIGGILFTLEAIIMPVNSL</sequence>
<evidence type="ECO:0000313" key="2">
    <source>
        <dbReference type="Proteomes" id="UP000283569"/>
    </source>
</evidence>
<reference evidence="1 2" key="1">
    <citation type="journal article" date="2018" name="Sci. Rep.">
        <title>Characterisation of pathogen-specific regions and novel effector candidates in Fusarium oxysporum f. sp. cepae.</title>
        <authorList>
            <person name="Armitage A.D."/>
            <person name="Taylor A."/>
            <person name="Sobczyk M.K."/>
            <person name="Baxter L."/>
            <person name="Greenfield B.P."/>
            <person name="Bates H.J."/>
            <person name="Wilson F."/>
            <person name="Jackson A.C."/>
            <person name="Ott S."/>
            <person name="Harrison R.J."/>
            <person name="Clarkson J.P."/>
        </authorList>
    </citation>
    <scope>NUCLEOTIDE SEQUENCE [LARGE SCALE GENOMIC DNA]</scope>
    <source>
        <strain evidence="1 2">Fp_A8</strain>
    </source>
</reference>
<evidence type="ECO:0000313" key="1">
    <source>
        <dbReference type="EMBL" id="RKL39854.1"/>
    </source>
</evidence>
<proteinExistence type="predicted"/>
<name>A0A420TEH7_GIBIN</name>
<dbReference type="AlphaFoldDB" id="A0A420TEH7"/>
<organism evidence="1 2">
    <name type="scientific">Gibberella intermedia</name>
    <name type="common">Bulb rot disease fungus</name>
    <name type="synonym">Fusarium proliferatum</name>
    <dbReference type="NCBI Taxonomy" id="948311"/>
    <lineage>
        <taxon>Eukaryota</taxon>
        <taxon>Fungi</taxon>
        <taxon>Dikarya</taxon>
        <taxon>Ascomycota</taxon>
        <taxon>Pezizomycotina</taxon>
        <taxon>Sordariomycetes</taxon>
        <taxon>Hypocreomycetidae</taxon>
        <taxon>Hypocreales</taxon>
        <taxon>Nectriaceae</taxon>
        <taxon>Fusarium</taxon>
        <taxon>Fusarium fujikuroi species complex</taxon>
    </lineage>
</organism>
<protein>
    <submittedName>
        <fullName evidence="1">Uncharacterized protein</fullName>
    </submittedName>
</protein>
<dbReference type="EMBL" id="MRDB01000020">
    <property type="protein sequence ID" value="RKL39854.1"/>
    <property type="molecule type" value="Genomic_DNA"/>
</dbReference>
<accession>A0A420TEH7</accession>
<comment type="caution">
    <text evidence="1">The sequence shown here is derived from an EMBL/GenBank/DDBJ whole genome shotgun (WGS) entry which is preliminary data.</text>
</comment>
<gene>
    <name evidence="1" type="ORF">BFJ72_g6583</name>
</gene>
<dbReference type="Proteomes" id="UP000283569">
    <property type="component" value="Unassembled WGS sequence"/>
</dbReference>